<name>B9I6A0_POPTR</name>
<evidence type="ECO:0000313" key="2">
    <source>
        <dbReference type="Proteomes" id="UP000006729"/>
    </source>
</evidence>
<dbReference type="Proteomes" id="UP000006729">
    <property type="component" value="Chromosome 13"/>
</dbReference>
<organism evidence="1 2">
    <name type="scientific">Populus trichocarpa</name>
    <name type="common">Western balsam poplar</name>
    <name type="synonym">Populus balsamifera subsp. trichocarpa</name>
    <dbReference type="NCBI Taxonomy" id="3694"/>
    <lineage>
        <taxon>Eukaryota</taxon>
        <taxon>Viridiplantae</taxon>
        <taxon>Streptophyta</taxon>
        <taxon>Embryophyta</taxon>
        <taxon>Tracheophyta</taxon>
        <taxon>Spermatophyta</taxon>
        <taxon>Magnoliopsida</taxon>
        <taxon>eudicotyledons</taxon>
        <taxon>Gunneridae</taxon>
        <taxon>Pentapetalae</taxon>
        <taxon>rosids</taxon>
        <taxon>fabids</taxon>
        <taxon>Malpighiales</taxon>
        <taxon>Salicaceae</taxon>
        <taxon>Saliceae</taxon>
        <taxon>Populus</taxon>
    </lineage>
</organism>
<accession>B9I6A0</accession>
<proteinExistence type="predicted"/>
<dbReference type="InParanoid" id="B9I6A0"/>
<dbReference type="AlphaFoldDB" id="B9I6A0"/>
<reference evidence="1 2" key="1">
    <citation type="journal article" date="2006" name="Science">
        <title>The genome of black cottonwood, Populus trichocarpa (Torr. &amp; Gray).</title>
        <authorList>
            <person name="Tuskan G.A."/>
            <person name="Difazio S."/>
            <person name="Jansson S."/>
            <person name="Bohlmann J."/>
            <person name="Grigoriev I."/>
            <person name="Hellsten U."/>
            <person name="Putnam N."/>
            <person name="Ralph S."/>
            <person name="Rombauts S."/>
            <person name="Salamov A."/>
            <person name="Schein J."/>
            <person name="Sterck L."/>
            <person name="Aerts A."/>
            <person name="Bhalerao R.R."/>
            <person name="Bhalerao R.P."/>
            <person name="Blaudez D."/>
            <person name="Boerjan W."/>
            <person name="Brun A."/>
            <person name="Brunner A."/>
            <person name="Busov V."/>
            <person name="Campbell M."/>
            <person name="Carlson J."/>
            <person name="Chalot M."/>
            <person name="Chapman J."/>
            <person name="Chen G.L."/>
            <person name="Cooper D."/>
            <person name="Coutinho P.M."/>
            <person name="Couturier J."/>
            <person name="Covert S."/>
            <person name="Cronk Q."/>
            <person name="Cunningham R."/>
            <person name="Davis J."/>
            <person name="Degroeve S."/>
            <person name="Dejardin A."/>
            <person name="Depamphilis C."/>
            <person name="Detter J."/>
            <person name="Dirks B."/>
            <person name="Dubchak I."/>
            <person name="Duplessis S."/>
            <person name="Ehlting J."/>
            <person name="Ellis B."/>
            <person name="Gendler K."/>
            <person name="Goodstein D."/>
            <person name="Gribskov M."/>
            <person name="Grimwood J."/>
            <person name="Groover A."/>
            <person name="Gunter L."/>
            <person name="Hamberger B."/>
            <person name="Heinze B."/>
            <person name="Helariutta Y."/>
            <person name="Henrissat B."/>
            <person name="Holligan D."/>
            <person name="Holt R."/>
            <person name="Huang W."/>
            <person name="Islam-Faridi N."/>
            <person name="Jones S."/>
            <person name="Jones-Rhoades M."/>
            <person name="Jorgensen R."/>
            <person name="Joshi C."/>
            <person name="Kangasjarvi J."/>
            <person name="Karlsson J."/>
            <person name="Kelleher C."/>
            <person name="Kirkpatrick R."/>
            <person name="Kirst M."/>
            <person name="Kohler A."/>
            <person name="Kalluri U."/>
            <person name="Larimer F."/>
            <person name="Leebens-Mack J."/>
            <person name="Leple J.C."/>
            <person name="Locascio P."/>
            <person name="Lou Y."/>
            <person name="Lucas S."/>
            <person name="Martin F."/>
            <person name="Montanini B."/>
            <person name="Napoli C."/>
            <person name="Nelson D.R."/>
            <person name="Nelson C."/>
            <person name="Nieminen K."/>
            <person name="Nilsson O."/>
            <person name="Pereda V."/>
            <person name="Peter G."/>
            <person name="Philippe R."/>
            <person name="Pilate G."/>
            <person name="Poliakov A."/>
            <person name="Razumovskaya J."/>
            <person name="Richardson P."/>
            <person name="Rinaldi C."/>
            <person name="Ritland K."/>
            <person name="Rouze P."/>
            <person name="Ryaboy D."/>
            <person name="Schmutz J."/>
            <person name="Schrader J."/>
            <person name="Segerman B."/>
            <person name="Shin H."/>
            <person name="Siddiqui A."/>
            <person name="Sterky F."/>
            <person name="Terry A."/>
            <person name="Tsai C.J."/>
            <person name="Uberbacher E."/>
            <person name="Unneberg P."/>
            <person name="Vahala J."/>
            <person name="Wall K."/>
            <person name="Wessler S."/>
            <person name="Yang G."/>
            <person name="Yin T."/>
            <person name="Douglas C."/>
            <person name="Marra M."/>
            <person name="Sandberg G."/>
            <person name="Van de Peer Y."/>
            <person name="Rokhsar D."/>
        </authorList>
    </citation>
    <scope>NUCLEOTIDE SEQUENCE [LARGE SCALE GENOMIC DNA]</scope>
    <source>
        <strain evidence="2">cv. Nisqually</strain>
    </source>
</reference>
<sequence length="77" mass="8570">MSVGKWRCQTFEIYLSFISQNCSALIWALSVPVTAMLGEGNAAANVSAATVRNERDAAIFVRDHQICYFVGESFSRY</sequence>
<keyword evidence="2" id="KW-1185">Reference proteome</keyword>
<protein>
    <submittedName>
        <fullName evidence="1">Uncharacterized protein</fullName>
    </submittedName>
</protein>
<dbReference type="HOGENOM" id="CLU_2642660_0_0_1"/>
<gene>
    <name evidence="1" type="ORF">POPTR_013G147100</name>
</gene>
<evidence type="ECO:0000313" key="1">
    <source>
        <dbReference type="EMBL" id="PNT08381.1"/>
    </source>
</evidence>
<dbReference type="EMBL" id="CM009302">
    <property type="protein sequence ID" value="PNT08381.1"/>
    <property type="molecule type" value="Genomic_DNA"/>
</dbReference>